<evidence type="ECO:0000313" key="2">
    <source>
        <dbReference type="EMBL" id="RBP42503.1"/>
    </source>
</evidence>
<dbReference type="PROSITE" id="PS51257">
    <property type="entry name" value="PROKAR_LIPOPROTEIN"/>
    <property type="match status" value="1"/>
</dbReference>
<organism evidence="2 3">
    <name type="scientific">Roseimicrobium gellanilyticum</name>
    <dbReference type="NCBI Taxonomy" id="748857"/>
    <lineage>
        <taxon>Bacteria</taxon>
        <taxon>Pseudomonadati</taxon>
        <taxon>Verrucomicrobiota</taxon>
        <taxon>Verrucomicrobiia</taxon>
        <taxon>Verrucomicrobiales</taxon>
        <taxon>Verrucomicrobiaceae</taxon>
        <taxon>Roseimicrobium</taxon>
    </lineage>
</organism>
<gene>
    <name evidence="2" type="ORF">DES53_106212</name>
</gene>
<comment type="caution">
    <text evidence="2">The sequence shown here is derived from an EMBL/GenBank/DDBJ whole genome shotgun (WGS) entry which is preliminary data.</text>
</comment>
<evidence type="ECO:0008006" key="4">
    <source>
        <dbReference type="Google" id="ProtNLM"/>
    </source>
</evidence>
<dbReference type="OrthoDB" id="196940at2"/>
<dbReference type="AlphaFoldDB" id="A0A366HL69"/>
<sequence length="160" mass="18412">MRLFRHWKMILGLMAIFGAGVGTGCIGTVVALHRIFTRPQPQDMWVNARLADMERRLKITPEQKQRLRPIVESADMRIRDIGGESYERLVNVAQKTSEDIARELTPEQREEFDRLRPHVISILRDLTQREITVRSHKAGVPPTPKSKPTGRPEPVSSRQR</sequence>
<evidence type="ECO:0000313" key="3">
    <source>
        <dbReference type="Proteomes" id="UP000253426"/>
    </source>
</evidence>
<dbReference type="Proteomes" id="UP000253426">
    <property type="component" value="Unassembled WGS sequence"/>
</dbReference>
<feature type="region of interest" description="Disordered" evidence="1">
    <location>
        <begin position="132"/>
        <end position="160"/>
    </location>
</feature>
<evidence type="ECO:0000256" key="1">
    <source>
        <dbReference type="SAM" id="MobiDB-lite"/>
    </source>
</evidence>
<accession>A0A366HL69</accession>
<dbReference type="RefSeq" id="WP_113959631.1">
    <property type="nucleotide sequence ID" value="NZ_QNRR01000006.1"/>
</dbReference>
<protein>
    <recommendedName>
        <fullName evidence="4">Spy/CpxP family protein refolding chaperone</fullName>
    </recommendedName>
</protein>
<proteinExistence type="predicted"/>
<reference evidence="2 3" key="1">
    <citation type="submission" date="2018-06" db="EMBL/GenBank/DDBJ databases">
        <title>Genomic Encyclopedia of Type Strains, Phase IV (KMG-IV): sequencing the most valuable type-strain genomes for metagenomic binning, comparative biology and taxonomic classification.</title>
        <authorList>
            <person name="Goeker M."/>
        </authorList>
    </citation>
    <scope>NUCLEOTIDE SEQUENCE [LARGE SCALE GENOMIC DNA]</scope>
    <source>
        <strain evidence="2 3">DSM 25532</strain>
    </source>
</reference>
<keyword evidence="3" id="KW-1185">Reference proteome</keyword>
<name>A0A366HL69_9BACT</name>
<dbReference type="EMBL" id="QNRR01000006">
    <property type="protein sequence ID" value="RBP42503.1"/>
    <property type="molecule type" value="Genomic_DNA"/>
</dbReference>